<reference evidence="2 3" key="1">
    <citation type="submission" date="2014-06" db="EMBL/GenBank/DDBJ databases">
        <authorList>
            <person name="Urmite Genomes Urmite Genomes"/>
        </authorList>
    </citation>
    <scope>NUCLEOTIDE SEQUENCE [LARGE SCALE GENOMIC DNA]</scope>
</reference>
<keyword evidence="3" id="KW-1185">Reference proteome</keyword>
<name>A0A078KVW2_9GAMM</name>
<dbReference type="Gene3D" id="2.20.200.10">
    <property type="entry name" value="Outer membrane efflux proteins (OEP)"/>
    <property type="match status" value="1"/>
</dbReference>
<dbReference type="InterPro" id="IPR003423">
    <property type="entry name" value="OMP_efflux"/>
</dbReference>
<evidence type="ECO:0000256" key="1">
    <source>
        <dbReference type="ARBA" id="ARBA00007613"/>
    </source>
</evidence>
<dbReference type="PROSITE" id="PS51257">
    <property type="entry name" value="PROKAR_LIPOPROTEIN"/>
    <property type="match status" value="1"/>
</dbReference>
<dbReference type="EMBL" id="CCSB01000001">
    <property type="protein sequence ID" value="CDZ77147.1"/>
    <property type="molecule type" value="Genomic_DNA"/>
</dbReference>
<dbReference type="GO" id="GO:0015562">
    <property type="term" value="F:efflux transmembrane transporter activity"/>
    <property type="evidence" value="ECO:0007669"/>
    <property type="project" value="InterPro"/>
</dbReference>
<dbReference type="Pfam" id="PF02321">
    <property type="entry name" value="OEP"/>
    <property type="match status" value="2"/>
</dbReference>
<sequence length="450" mass="50734">MILRRLVLVFIVLGILSCTKKVEPPNNLPLKQFPSSTNSYKPIENLPSFGWWQQFHDKELDRLIELGLKNNNDIHIAIANLHQAQGALQQVRLSWIPVIKTFAGYSTNPALGAPGGFYGIWPYYAVNIMQLYSQQKQASYNVNYFQEAVSGVRLLVIGQISASYFTLMAQLEQLRLIKVLDKDLKTLITLSTQDIKIGLANHLDLDQLKADERQVAAQIAPIRHNLVVSQNALRYFINDYPGPIQSKNNFAQIDFSRFKPGSLPAQVLNNRPDMKMAEYALKAAKMNINIAYSNFFPPLQLDEYVGESHLPHKVFSKMTDAYFNGTLAPSNLGTIKASKGAYEAKIAEFIKTAKRILKEVDTDYSANKRMNELYLTYLAAENDYRHKYKLQQGLLKTGLISYKDLIQSKIYLDNLALSVNQAKLELAMSLVVLYQDLAGGYAANKEAGLQ</sequence>
<dbReference type="SUPFAM" id="SSF56954">
    <property type="entry name" value="Outer membrane efflux proteins (OEP)"/>
    <property type="match status" value="1"/>
</dbReference>
<gene>
    <name evidence="2" type="primary">ttgC_1</name>
    <name evidence="2" type="ORF">BN59_01429</name>
</gene>
<dbReference type="eggNOG" id="COG1538">
    <property type="taxonomic scope" value="Bacteria"/>
</dbReference>
<protein>
    <submittedName>
        <fullName evidence="2">Putative efflux pump outer membrane protein TtgC</fullName>
    </submittedName>
</protein>
<dbReference type="Proteomes" id="UP000044071">
    <property type="component" value="Unassembled WGS sequence"/>
</dbReference>
<accession>A0A078KVW2</accession>
<organism evidence="2 3">
    <name type="scientific">Legionella massiliensis</name>
    <dbReference type="NCBI Taxonomy" id="1034943"/>
    <lineage>
        <taxon>Bacteria</taxon>
        <taxon>Pseudomonadati</taxon>
        <taxon>Pseudomonadota</taxon>
        <taxon>Gammaproteobacteria</taxon>
        <taxon>Legionellales</taxon>
        <taxon>Legionellaceae</taxon>
        <taxon>Legionella</taxon>
    </lineage>
</organism>
<proteinExistence type="inferred from homology"/>
<dbReference type="AlphaFoldDB" id="A0A078KVW2"/>
<dbReference type="OrthoDB" id="9770517at2"/>
<dbReference type="Gene3D" id="1.20.1600.10">
    <property type="entry name" value="Outer membrane efflux proteins (OEP)"/>
    <property type="match status" value="1"/>
</dbReference>
<dbReference type="STRING" id="1034943.BN59_01429"/>
<dbReference type="PANTHER" id="PTHR30203">
    <property type="entry name" value="OUTER MEMBRANE CATION EFFLUX PROTEIN"/>
    <property type="match status" value="1"/>
</dbReference>
<comment type="similarity">
    <text evidence="1">Belongs to the outer membrane factor (OMF) (TC 1.B.17) family.</text>
</comment>
<dbReference type="RefSeq" id="WP_043873543.1">
    <property type="nucleotide sequence ID" value="NZ_CCVW01000001.1"/>
</dbReference>
<evidence type="ECO:0000313" key="3">
    <source>
        <dbReference type="Proteomes" id="UP000044071"/>
    </source>
</evidence>
<evidence type="ECO:0000313" key="2">
    <source>
        <dbReference type="EMBL" id="CDZ77147.1"/>
    </source>
</evidence>
<dbReference type="InterPro" id="IPR010131">
    <property type="entry name" value="MdtP/NodT-like"/>
</dbReference>